<proteinExistence type="evidence at transcript level"/>
<reference evidence="2" key="1">
    <citation type="submission" date="2012-12" db="EMBL/GenBank/DDBJ databases">
        <title>Identification and characterization of a phenylalanine ammonia-lyase gene family in Isatis indigotica Fort.</title>
        <authorList>
            <person name="Liu Q."/>
            <person name="Chen J."/>
            <person name="Zhou X."/>
            <person name="Di P."/>
            <person name="Xiao Y."/>
            <person name="Xuan H."/>
            <person name="Zhang L."/>
            <person name="Chen W."/>
        </authorList>
    </citation>
    <scope>NUCLEOTIDE SEQUENCE</scope>
    <source>
        <tissue evidence="2">Salivary gland</tissue>
    </source>
</reference>
<accession>A0A0K8RMH3</accession>
<sequence>MNAFIAALVSCLLLTTLVITVSSQLTQNEEVPSDDPSADGKLCSEDGDCGPGECCKDTAHGGDMITRSCKTDCPAIAMEKK</sequence>
<feature type="chain" id="PRO_5005518350" evidence="1">
    <location>
        <begin position="24"/>
        <end position="81"/>
    </location>
</feature>
<organism evidence="2">
    <name type="scientific">Ixodes ricinus</name>
    <name type="common">Common tick</name>
    <name type="synonym">Acarus ricinus</name>
    <dbReference type="NCBI Taxonomy" id="34613"/>
    <lineage>
        <taxon>Eukaryota</taxon>
        <taxon>Metazoa</taxon>
        <taxon>Ecdysozoa</taxon>
        <taxon>Arthropoda</taxon>
        <taxon>Chelicerata</taxon>
        <taxon>Arachnida</taxon>
        <taxon>Acari</taxon>
        <taxon>Parasitiformes</taxon>
        <taxon>Ixodida</taxon>
        <taxon>Ixodoidea</taxon>
        <taxon>Ixodidae</taxon>
        <taxon>Ixodinae</taxon>
        <taxon>Ixodes</taxon>
    </lineage>
</organism>
<name>A0A0K8RMH3_IXORI</name>
<evidence type="ECO:0000256" key="1">
    <source>
        <dbReference type="SAM" id="SignalP"/>
    </source>
</evidence>
<feature type="signal peptide" evidence="1">
    <location>
        <begin position="1"/>
        <end position="23"/>
    </location>
</feature>
<dbReference type="AlphaFoldDB" id="A0A0K8RMH3"/>
<evidence type="ECO:0000313" key="2">
    <source>
        <dbReference type="EMBL" id="JAA72301.1"/>
    </source>
</evidence>
<keyword evidence="1" id="KW-0732">Signal</keyword>
<protein>
    <submittedName>
        <fullName evidence="2">Putative ixodegrin protein</fullName>
    </submittedName>
</protein>
<dbReference type="EMBL" id="GADI01001507">
    <property type="protein sequence ID" value="JAA72301.1"/>
    <property type="molecule type" value="mRNA"/>
</dbReference>